<dbReference type="EMBL" id="SMAJ01000014">
    <property type="protein sequence ID" value="TCT03756.1"/>
    <property type="molecule type" value="Genomic_DNA"/>
</dbReference>
<reference evidence="2 3" key="1">
    <citation type="submission" date="2019-03" db="EMBL/GenBank/DDBJ databases">
        <title>Genomic Encyclopedia of Type Strains, Phase IV (KMG-IV): sequencing the most valuable type-strain genomes for metagenomic binning, comparative biology and taxonomic classification.</title>
        <authorList>
            <person name="Goeker M."/>
        </authorList>
    </citation>
    <scope>NUCLEOTIDE SEQUENCE [LARGE SCALE GENOMIC DNA]</scope>
    <source>
        <strain evidence="2 3">DSM 24591</strain>
    </source>
</reference>
<gene>
    <name evidence="2" type="ORF">EDC26_11464</name>
</gene>
<feature type="signal peptide" evidence="1">
    <location>
        <begin position="1"/>
        <end position="20"/>
    </location>
</feature>
<evidence type="ECO:0000313" key="2">
    <source>
        <dbReference type="EMBL" id="TCT03756.1"/>
    </source>
</evidence>
<dbReference type="AlphaFoldDB" id="A0A4R3LUQ4"/>
<proteinExistence type="predicted"/>
<feature type="chain" id="PRO_5020909671" description="Multidrug ABC transporter ATPase" evidence="1">
    <location>
        <begin position="21"/>
        <end position="247"/>
    </location>
</feature>
<keyword evidence="1" id="KW-0732">Signal</keyword>
<sequence length="247" mass="26244">MFARPLLASFVLCFPLFAHADCTTSLKEWTQTLHPGRAISTDYAACKVWPENPAQTLAVLPLPQKGATADATVYDVEVLVADSKSGAIIAHSYEPSSITSDAVGLQGMALDTAHWQLAPQALAFGVRKSYEGSSRVNPFAATTLSLYVVDGTRLRRVLANLTTQQSNGEWDGNCAGQFSDIARVISIGPAGRGGYATLQVKEKTVDATHAQAAGQCVTKNKPSRQSNATLNYDGAHYGVPAALAFDQ</sequence>
<evidence type="ECO:0008006" key="4">
    <source>
        <dbReference type="Google" id="ProtNLM"/>
    </source>
</evidence>
<evidence type="ECO:0000313" key="3">
    <source>
        <dbReference type="Proteomes" id="UP000295525"/>
    </source>
</evidence>
<dbReference type="Proteomes" id="UP000295525">
    <property type="component" value="Unassembled WGS sequence"/>
</dbReference>
<protein>
    <recommendedName>
        <fullName evidence="4">Multidrug ABC transporter ATPase</fullName>
    </recommendedName>
</protein>
<evidence type="ECO:0000256" key="1">
    <source>
        <dbReference type="SAM" id="SignalP"/>
    </source>
</evidence>
<name>A0A4R3LUQ4_9BURK</name>
<comment type="caution">
    <text evidence="2">The sequence shown here is derived from an EMBL/GenBank/DDBJ whole genome shotgun (WGS) entry which is preliminary data.</text>
</comment>
<accession>A0A4R3LUQ4</accession>
<organism evidence="2 3">
    <name type="scientific">Paralcaligenes ureilyticus</name>
    <dbReference type="NCBI Taxonomy" id="627131"/>
    <lineage>
        <taxon>Bacteria</taxon>
        <taxon>Pseudomonadati</taxon>
        <taxon>Pseudomonadota</taxon>
        <taxon>Betaproteobacteria</taxon>
        <taxon>Burkholderiales</taxon>
        <taxon>Alcaligenaceae</taxon>
        <taxon>Paralcaligenes</taxon>
    </lineage>
</organism>
<keyword evidence="3" id="KW-1185">Reference proteome</keyword>